<dbReference type="EMBL" id="JAHQIW010005156">
    <property type="protein sequence ID" value="KAJ1365045.1"/>
    <property type="molecule type" value="Genomic_DNA"/>
</dbReference>
<evidence type="ECO:0000256" key="1">
    <source>
        <dbReference type="ARBA" id="ARBA00009510"/>
    </source>
</evidence>
<dbReference type="GO" id="GO:0031965">
    <property type="term" value="C:nuclear membrane"/>
    <property type="evidence" value="ECO:0007669"/>
    <property type="project" value="UniProtKB-SubCell"/>
</dbReference>
<evidence type="ECO:0000256" key="7">
    <source>
        <dbReference type="ARBA" id="ARBA00023242"/>
    </source>
</evidence>
<accession>A0AAD5MUX6</accession>
<keyword evidence="10" id="KW-1185">Reference proteome</keyword>
<proteinExistence type="inferred from homology"/>
<comment type="function">
    <text evidence="8">Functions as a component of the nuclear pore complex (NPC).</text>
</comment>
<keyword evidence="3" id="KW-0509">mRNA transport</keyword>
<protein>
    <recommendedName>
        <fullName evidence="8">Nuclear pore complex protein</fullName>
    </recommendedName>
</protein>
<dbReference type="Pfam" id="PF04121">
    <property type="entry name" value="Nup84_Nup100"/>
    <property type="match status" value="1"/>
</dbReference>
<evidence type="ECO:0000256" key="2">
    <source>
        <dbReference type="ARBA" id="ARBA00022448"/>
    </source>
</evidence>
<reference evidence="9" key="1">
    <citation type="submission" date="2021-06" db="EMBL/GenBank/DDBJ databases">
        <title>Parelaphostrongylus tenuis whole genome reference sequence.</title>
        <authorList>
            <person name="Garwood T.J."/>
            <person name="Larsen P.A."/>
            <person name="Fountain-Jones N.M."/>
            <person name="Garbe J.R."/>
            <person name="Macchietto M.G."/>
            <person name="Kania S.A."/>
            <person name="Gerhold R.W."/>
            <person name="Richards J.E."/>
            <person name="Wolf T.M."/>
        </authorList>
    </citation>
    <scope>NUCLEOTIDE SEQUENCE</scope>
    <source>
        <strain evidence="9">MNPRO001-30</strain>
        <tissue evidence="9">Meninges</tissue>
    </source>
</reference>
<dbReference type="InterPro" id="IPR007252">
    <property type="entry name" value="Nup84/Nup107"/>
</dbReference>
<comment type="subunit">
    <text evidence="8">Part of the nuclear pore complex (NPC).</text>
</comment>
<keyword evidence="8" id="KW-0472">Membrane</keyword>
<comment type="caution">
    <text evidence="9">The sequence shown here is derived from an EMBL/GenBank/DDBJ whole genome shotgun (WGS) entry which is preliminary data.</text>
</comment>
<keyword evidence="4" id="KW-0653">Protein transport</keyword>
<evidence type="ECO:0000256" key="5">
    <source>
        <dbReference type="ARBA" id="ARBA00023010"/>
    </source>
</evidence>
<dbReference type="GO" id="GO:0017056">
    <property type="term" value="F:structural constituent of nuclear pore"/>
    <property type="evidence" value="ECO:0007669"/>
    <property type="project" value="UniProtKB-UniRule"/>
</dbReference>
<dbReference type="GO" id="GO:0006406">
    <property type="term" value="P:mRNA export from nucleus"/>
    <property type="evidence" value="ECO:0007669"/>
    <property type="project" value="TreeGrafter"/>
</dbReference>
<dbReference type="Proteomes" id="UP001196413">
    <property type="component" value="Unassembled WGS sequence"/>
</dbReference>
<gene>
    <name evidence="9" type="ORF">KIN20_025256</name>
</gene>
<keyword evidence="5 8" id="KW-0811">Translocation</keyword>
<dbReference type="Gene3D" id="1.20.190.50">
    <property type="match status" value="2"/>
</dbReference>
<evidence type="ECO:0000256" key="4">
    <source>
        <dbReference type="ARBA" id="ARBA00022927"/>
    </source>
</evidence>
<dbReference type="PANTHER" id="PTHR13003">
    <property type="entry name" value="NUP107-RELATED"/>
    <property type="match status" value="1"/>
</dbReference>
<dbReference type="PANTHER" id="PTHR13003:SF2">
    <property type="entry name" value="NUCLEAR PORE COMPLEX PROTEIN NUP107"/>
    <property type="match status" value="1"/>
</dbReference>
<comment type="similarity">
    <text evidence="1 8">Belongs to the nucleoporin Nup84/Nup107 family.</text>
</comment>
<keyword evidence="7 8" id="KW-0539">Nucleus</keyword>
<name>A0AAD5MUX6_PARTN</name>
<evidence type="ECO:0000256" key="3">
    <source>
        <dbReference type="ARBA" id="ARBA00022816"/>
    </source>
</evidence>
<dbReference type="GO" id="GO:0006606">
    <property type="term" value="P:protein import into nucleus"/>
    <property type="evidence" value="ECO:0007669"/>
    <property type="project" value="TreeGrafter"/>
</dbReference>
<evidence type="ECO:0000256" key="6">
    <source>
        <dbReference type="ARBA" id="ARBA00023132"/>
    </source>
</evidence>
<comment type="subcellular location">
    <subcellularLocation>
        <location evidence="8">Nucleus</location>
        <location evidence="8">Nuclear pore complex</location>
    </subcellularLocation>
    <subcellularLocation>
        <location evidence="8">Nucleus membrane</location>
    </subcellularLocation>
</comment>
<dbReference type="GO" id="GO:0031080">
    <property type="term" value="C:nuclear pore outer ring"/>
    <property type="evidence" value="ECO:0007669"/>
    <property type="project" value="TreeGrafter"/>
</dbReference>
<dbReference type="GO" id="GO:0000973">
    <property type="term" value="P:post-transcriptional tethering of RNA polymerase II gene DNA at nuclear periphery"/>
    <property type="evidence" value="ECO:0007669"/>
    <property type="project" value="TreeGrafter"/>
</dbReference>
<keyword evidence="6 8" id="KW-0906">Nuclear pore complex</keyword>
<evidence type="ECO:0000313" key="10">
    <source>
        <dbReference type="Proteomes" id="UP001196413"/>
    </source>
</evidence>
<keyword evidence="2 8" id="KW-0813">Transport</keyword>
<dbReference type="AlphaFoldDB" id="A0AAD5MUX6"/>
<sequence>MTLDVREGFSGPQRIFAPENKGMKGSIENGFSFTELDKAVYDDAHAALTHFNNAEDAESNVWSTLATIFHDYQKALECCGSQASPEELRHARAGYRCLASCVIANQLKNDCDGSKDGSFLSAMIAEDQDFRTIYLLWRWCVDGAVESNGFSDLAHQLSDVRDFSGSVRSGLKRLKSAERIAADPDSILRTSDPNFDKFMRVMFSLLRCGRFDEAVELSEDLCMPWMTLPIRTQQLLIDRSLLPAHLSKRDQLPLHFREVSFQIMAKMVNETKYSVGIRMFFAALVGDWKFLLPFANNFEDRLWCYANAAIQAKLNSSLGLTHPIFTPKSAEGIFDAIITEDTSPYHVLMSFMVRGVWNEAIQWMNEFSQTMEMGDTIHSRSLYRFFGLVASACYVMKLVHEEDHLGDLIENMVNVLREKQLFSHIPFYATILSKQEALQLIRNVMPYIKTARDRCTFIDSLKEAGLDGECIALEFGRFRMLEEVDHINRLNWIFACGDDKLLYAVSEANAIMRYYLLLDMETEANVVLSECESLQIVDRLTRLVRNVEDEEECEFGTAAELVIDEFNNHRLYLDWGRTEQLKTLRGRFYAKILYMFLRCLEMYEDVDVALKLLPVLADDDLKIYEDLTGDDLSQFLLDVHTLAGHLLG</sequence>
<organism evidence="9 10">
    <name type="scientific">Parelaphostrongylus tenuis</name>
    <name type="common">Meningeal worm</name>
    <dbReference type="NCBI Taxonomy" id="148309"/>
    <lineage>
        <taxon>Eukaryota</taxon>
        <taxon>Metazoa</taxon>
        <taxon>Ecdysozoa</taxon>
        <taxon>Nematoda</taxon>
        <taxon>Chromadorea</taxon>
        <taxon>Rhabditida</taxon>
        <taxon>Rhabditina</taxon>
        <taxon>Rhabditomorpha</taxon>
        <taxon>Strongyloidea</taxon>
        <taxon>Metastrongylidae</taxon>
        <taxon>Parelaphostrongylus</taxon>
    </lineage>
</organism>
<evidence type="ECO:0000313" key="9">
    <source>
        <dbReference type="EMBL" id="KAJ1365045.1"/>
    </source>
</evidence>
<evidence type="ECO:0000256" key="8">
    <source>
        <dbReference type="RuleBase" id="RU365072"/>
    </source>
</evidence>